<feature type="signal peptide" evidence="1">
    <location>
        <begin position="1"/>
        <end position="16"/>
    </location>
</feature>
<dbReference type="Proteomes" id="UP001461498">
    <property type="component" value="Unassembled WGS sequence"/>
</dbReference>
<evidence type="ECO:0000313" key="3">
    <source>
        <dbReference type="Proteomes" id="UP001461498"/>
    </source>
</evidence>
<accession>A0AAW1DEP7</accession>
<organism evidence="2 3">
    <name type="scientific">Rhynocoris fuscipes</name>
    <dbReference type="NCBI Taxonomy" id="488301"/>
    <lineage>
        <taxon>Eukaryota</taxon>
        <taxon>Metazoa</taxon>
        <taxon>Ecdysozoa</taxon>
        <taxon>Arthropoda</taxon>
        <taxon>Hexapoda</taxon>
        <taxon>Insecta</taxon>
        <taxon>Pterygota</taxon>
        <taxon>Neoptera</taxon>
        <taxon>Paraneoptera</taxon>
        <taxon>Hemiptera</taxon>
        <taxon>Heteroptera</taxon>
        <taxon>Panheteroptera</taxon>
        <taxon>Cimicomorpha</taxon>
        <taxon>Reduviidae</taxon>
        <taxon>Harpactorinae</taxon>
        <taxon>Harpactorini</taxon>
        <taxon>Rhynocoris</taxon>
    </lineage>
</organism>
<gene>
    <name evidence="2" type="ORF">O3M35_006098</name>
</gene>
<evidence type="ECO:0008006" key="4">
    <source>
        <dbReference type="Google" id="ProtNLM"/>
    </source>
</evidence>
<evidence type="ECO:0000256" key="1">
    <source>
        <dbReference type="SAM" id="SignalP"/>
    </source>
</evidence>
<reference evidence="2 3" key="1">
    <citation type="submission" date="2022-12" db="EMBL/GenBank/DDBJ databases">
        <title>Chromosome-level genome assembly of true bugs.</title>
        <authorList>
            <person name="Ma L."/>
            <person name="Li H."/>
        </authorList>
    </citation>
    <scope>NUCLEOTIDE SEQUENCE [LARGE SCALE GENOMIC DNA]</scope>
    <source>
        <strain evidence="2">Lab_2022b</strain>
    </source>
</reference>
<dbReference type="AlphaFoldDB" id="A0AAW1DEP7"/>
<feature type="chain" id="PRO_5043418643" description="Secreted protein" evidence="1">
    <location>
        <begin position="17"/>
        <end position="215"/>
    </location>
</feature>
<protein>
    <recommendedName>
        <fullName evidence="4">Secreted protein</fullName>
    </recommendedName>
</protein>
<sequence>MKNLLLLLAVFAIAQATPTKLPVSPDDLQNEIEELLAPVMNELIPLKKLMVEIEQHQKVQQISALAFAEKISKVHPSCLPKEKPFIEAWDSDACYNMSSTMSVAADLAENLTTFGVQAATTLGGIFMDFINCGSINPFTAVKCMVNEFNAFKDTIDQYKPICQKFKQDIVSVFNELREEFDECLGLHKVSHANAKTLIKQSELCVKLKSIPKIQH</sequence>
<keyword evidence="1" id="KW-0732">Signal</keyword>
<proteinExistence type="predicted"/>
<comment type="caution">
    <text evidence="2">The sequence shown here is derived from an EMBL/GenBank/DDBJ whole genome shotgun (WGS) entry which is preliminary data.</text>
</comment>
<evidence type="ECO:0000313" key="2">
    <source>
        <dbReference type="EMBL" id="KAK9508565.1"/>
    </source>
</evidence>
<keyword evidence="3" id="KW-1185">Reference proteome</keyword>
<name>A0AAW1DEP7_9HEMI</name>
<dbReference type="EMBL" id="JAPXFL010000003">
    <property type="protein sequence ID" value="KAK9508565.1"/>
    <property type="molecule type" value="Genomic_DNA"/>
</dbReference>